<comment type="caution">
    <text evidence="2">The sequence shown here is derived from an EMBL/GenBank/DDBJ whole genome shotgun (WGS) entry which is preliminary data.</text>
</comment>
<protein>
    <submittedName>
        <fullName evidence="2">Hemerythrin domain-containing protein</fullName>
    </submittedName>
</protein>
<accession>A0A4R5E2D2</accession>
<sequence>MPPRMLFRMNTVRIPAVSPRHDGEREPDLTSMYVIHRAMLTDLRRITEVLGGKDPLTGGRNEAVRAYAGSVLTEVHHHHANEDDLLWPIIERTAGHAVDLDPYTDDHQALGPVLDRCRAALRGDRQVLRRCLAELTDFLDEHIAEEESDLFPIITRFVPYDAYAWTERQVARRASFGQLVFTAPWLLRHATQEEGRRLLAGAGAPLRILLALTRGRYARHERAAFG</sequence>
<reference evidence="2 3" key="1">
    <citation type="submission" date="2019-03" db="EMBL/GenBank/DDBJ databases">
        <title>Draft genome sequences of novel Actinobacteria.</title>
        <authorList>
            <person name="Sahin N."/>
            <person name="Ay H."/>
            <person name="Saygin H."/>
        </authorList>
    </citation>
    <scope>NUCLEOTIDE SEQUENCE [LARGE SCALE GENOMIC DNA]</scope>
    <source>
        <strain evidence="2 3">6K102</strain>
    </source>
</reference>
<dbReference type="AlphaFoldDB" id="A0A4R5E2D2"/>
<evidence type="ECO:0000313" key="2">
    <source>
        <dbReference type="EMBL" id="TDE19464.1"/>
    </source>
</evidence>
<dbReference type="Gene3D" id="1.20.120.520">
    <property type="entry name" value="nmb1532 protein domain like"/>
    <property type="match status" value="1"/>
</dbReference>
<organism evidence="2 3">
    <name type="scientific">Nonomuraea mesophila</name>
    <dbReference type="NCBI Taxonomy" id="2530382"/>
    <lineage>
        <taxon>Bacteria</taxon>
        <taxon>Bacillati</taxon>
        <taxon>Actinomycetota</taxon>
        <taxon>Actinomycetes</taxon>
        <taxon>Streptosporangiales</taxon>
        <taxon>Streptosporangiaceae</taxon>
        <taxon>Nonomuraea</taxon>
    </lineage>
</organism>
<feature type="domain" description="Hemerythrin-like" evidence="1">
    <location>
        <begin position="35"/>
        <end position="154"/>
    </location>
</feature>
<evidence type="ECO:0000259" key="1">
    <source>
        <dbReference type="Pfam" id="PF01814"/>
    </source>
</evidence>
<dbReference type="Pfam" id="PF01814">
    <property type="entry name" value="Hemerythrin"/>
    <property type="match status" value="1"/>
</dbReference>
<keyword evidence="3" id="KW-1185">Reference proteome</keyword>
<name>A0A4R5E2D2_9ACTN</name>
<proteinExistence type="predicted"/>
<dbReference type="Proteomes" id="UP000295136">
    <property type="component" value="Unassembled WGS sequence"/>
</dbReference>
<dbReference type="InterPro" id="IPR012312">
    <property type="entry name" value="Hemerythrin-like"/>
</dbReference>
<gene>
    <name evidence="2" type="ORF">E1295_47720</name>
</gene>
<dbReference type="CDD" id="cd12108">
    <property type="entry name" value="Hr-like"/>
    <property type="match status" value="1"/>
</dbReference>
<dbReference type="EMBL" id="SMLD01000340">
    <property type="protein sequence ID" value="TDE19464.1"/>
    <property type="molecule type" value="Genomic_DNA"/>
</dbReference>
<evidence type="ECO:0000313" key="3">
    <source>
        <dbReference type="Proteomes" id="UP000295136"/>
    </source>
</evidence>